<dbReference type="HOGENOM" id="CLU_2816278_0_0_1"/>
<protein>
    <submittedName>
        <fullName evidence="1">Rab escort protein, putative</fullName>
    </submittedName>
</protein>
<evidence type="ECO:0000313" key="2">
    <source>
        <dbReference type="EnsemblPlants" id="AES96020"/>
    </source>
</evidence>
<accession>G7JXN5</accession>
<proteinExistence type="predicted"/>
<dbReference type="EnsemblPlants" id="AES96020">
    <property type="protein sequence ID" value="AES96020"/>
    <property type="gene ID" value="MTR_5g032240"/>
</dbReference>
<gene>
    <name evidence="1" type="ordered locus">MTR_5g032240</name>
</gene>
<reference evidence="1 3" key="1">
    <citation type="journal article" date="2011" name="Nature">
        <title>The Medicago genome provides insight into the evolution of rhizobial symbioses.</title>
        <authorList>
            <person name="Young N.D."/>
            <person name="Debelle F."/>
            <person name="Oldroyd G.E."/>
            <person name="Geurts R."/>
            <person name="Cannon S.B."/>
            <person name="Udvardi M.K."/>
            <person name="Benedito V.A."/>
            <person name="Mayer K.F."/>
            <person name="Gouzy J."/>
            <person name="Schoof H."/>
            <person name="Van de Peer Y."/>
            <person name="Proost S."/>
            <person name="Cook D.R."/>
            <person name="Meyers B.C."/>
            <person name="Spannagl M."/>
            <person name="Cheung F."/>
            <person name="De Mita S."/>
            <person name="Krishnakumar V."/>
            <person name="Gundlach H."/>
            <person name="Zhou S."/>
            <person name="Mudge J."/>
            <person name="Bharti A.K."/>
            <person name="Murray J.D."/>
            <person name="Naoumkina M.A."/>
            <person name="Rosen B."/>
            <person name="Silverstein K.A."/>
            <person name="Tang H."/>
            <person name="Rombauts S."/>
            <person name="Zhao P.X."/>
            <person name="Zhou P."/>
            <person name="Barbe V."/>
            <person name="Bardou P."/>
            <person name="Bechner M."/>
            <person name="Bellec A."/>
            <person name="Berger A."/>
            <person name="Berges H."/>
            <person name="Bidwell S."/>
            <person name="Bisseling T."/>
            <person name="Choisne N."/>
            <person name="Couloux A."/>
            <person name="Denny R."/>
            <person name="Deshpande S."/>
            <person name="Dai X."/>
            <person name="Doyle J.J."/>
            <person name="Dudez A.M."/>
            <person name="Farmer A.D."/>
            <person name="Fouteau S."/>
            <person name="Franken C."/>
            <person name="Gibelin C."/>
            <person name="Gish J."/>
            <person name="Goldstein S."/>
            <person name="Gonzalez A.J."/>
            <person name="Green P.J."/>
            <person name="Hallab A."/>
            <person name="Hartog M."/>
            <person name="Hua A."/>
            <person name="Humphray S.J."/>
            <person name="Jeong D.H."/>
            <person name="Jing Y."/>
            <person name="Jocker A."/>
            <person name="Kenton S.M."/>
            <person name="Kim D.J."/>
            <person name="Klee K."/>
            <person name="Lai H."/>
            <person name="Lang C."/>
            <person name="Lin S."/>
            <person name="Macmil S.L."/>
            <person name="Magdelenat G."/>
            <person name="Matthews L."/>
            <person name="McCorrison J."/>
            <person name="Monaghan E.L."/>
            <person name="Mun J.H."/>
            <person name="Najar F.Z."/>
            <person name="Nicholson C."/>
            <person name="Noirot C."/>
            <person name="O'Bleness M."/>
            <person name="Paule C.R."/>
            <person name="Poulain J."/>
            <person name="Prion F."/>
            <person name="Qin B."/>
            <person name="Qu C."/>
            <person name="Retzel E.F."/>
            <person name="Riddle C."/>
            <person name="Sallet E."/>
            <person name="Samain S."/>
            <person name="Samson N."/>
            <person name="Sanders I."/>
            <person name="Saurat O."/>
            <person name="Scarpelli C."/>
            <person name="Schiex T."/>
            <person name="Segurens B."/>
            <person name="Severin A.J."/>
            <person name="Sherrier D.J."/>
            <person name="Shi R."/>
            <person name="Sims S."/>
            <person name="Singer S.R."/>
            <person name="Sinharoy S."/>
            <person name="Sterck L."/>
            <person name="Viollet A."/>
            <person name="Wang B.B."/>
            <person name="Wang K."/>
            <person name="Wang M."/>
            <person name="Wang X."/>
            <person name="Warfsmann J."/>
            <person name="Weissenbach J."/>
            <person name="White D.D."/>
            <person name="White J.D."/>
            <person name="Wiley G.B."/>
            <person name="Wincker P."/>
            <person name="Xing Y."/>
            <person name="Yang L."/>
            <person name="Yao Z."/>
            <person name="Ying F."/>
            <person name="Zhai J."/>
            <person name="Zhou L."/>
            <person name="Zuber A."/>
            <person name="Denarie J."/>
            <person name="Dixon R.A."/>
            <person name="May G.D."/>
            <person name="Schwartz D.C."/>
            <person name="Rogers J."/>
            <person name="Quetier F."/>
            <person name="Town C.D."/>
            <person name="Roe B.A."/>
        </authorList>
    </citation>
    <scope>NUCLEOTIDE SEQUENCE [LARGE SCALE GENOMIC DNA]</scope>
    <source>
        <strain evidence="1">A17</strain>
        <strain evidence="2 3">cv. Jemalong A17</strain>
    </source>
</reference>
<keyword evidence="3" id="KW-1185">Reference proteome</keyword>
<evidence type="ECO:0000313" key="3">
    <source>
        <dbReference type="Proteomes" id="UP000002051"/>
    </source>
</evidence>
<dbReference type="Proteomes" id="UP000002051">
    <property type="component" value="Chromosome 5"/>
</dbReference>
<evidence type="ECO:0000313" key="1">
    <source>
        <dbReference type="EMBL" id="AES96020.1"/>
    </source>
</evidence>
<reference evidence="1 3" key="2">
    <citation type="journal article" date="2014" name="BMC Genomics">
        <title>An improved genome release (version Mt4.0) for the model legume Medicago truncatula.</title>
        <authorList>
            <person name="Tang H."/>
            <person name="Krishnakumar V."/>
            <person name="Bidwell S."/>
            <person name="Rosen B."/>
            <person name="Chan A."/>
            <person name="Zhou S."/>
            <person name="Gentzbittel L."/>
            <person name="Childs K.L."/>
            <person name="Yandell M."/>
            <person name="Gundlach H."/>
            <person name="Mayer K.F."/>
            <person name="Schwartz D.C."/>
            <person name="Town C.D."/>
        </authorList>
    </citation>
    <scope>GENOME REANNOTATION</scope>
    <source>
        <strain evidence="2 3">cv. Jemalong A17</strain>
    </source>
</reference>
<dbReference type="AlphaFoldDB" id="G7JXN5"/>
<reference evidence="2" key="3">
    <citation type="submission" date="2015-04" db="UniProtKB">
        <authorList>
            <consortium name="EnsemblPlants"/>
        </authorList>
    </citation>
    <scope>IDENTIFICATION</scope>
    <source>
        <strain evidence="2">cv. Jemalong A17</strain>
    </source>
</reference>
<sequence>MILLYSISMVDFDQENGKVCKDLLNTKDRINRLARCSSSVGSIKKQVHKIIADEVASSMTGLAQLLV</sequence>
<organism evidence="1 3">
    <name type="scientific">Medicago truncatula</name>
    <name type="common">Barrel medic</name>
    <name type="synonym">Medicago tribuloides</name>
    <dbReference type="NCBI Taxonomy" id="3880"/>
    <lineage>
        <taxon>Eukaryota</taxon>
        <taxon>Viridiplantae</taxon>
        <taxon>Streptophyta</taxon>
        <taxon>Embryophyta</taxon>
        <taxon>Tracheophyta</taxon>
        <taxon>Spermatophyta</taxon>
        <taxon>Magnoliopsida</taxon>
        <taxon>eudicotyledons</taxon>
        <taxon>Gunneridae</taxon>
        <taxon>Pentapetalae</taxon>
        <taxon>rosids</taxon>
        <taxon>fabids</taxon>
        <taxon>Fabales</taxon>
        <taxon>Fabaceae</taxon>
        <taxon>Papilionoideae</taxon>
        <taxon>50 kb inversion clade</taxon>
        <taxon>NPAAA clade</taxon>
        <taxon>Hologalegina</taxon>
        <taxon>IRL clade</taxon>
        <taxon>Trifolieae</taxon>
        <taxon>Medicago</taxon>
    </lineage>
</organism>
<dbReference type="PaxDb" id="3880-AES96020"/>
<dbReference type="EMBL" id="CM001221">
    <property type="protein sequence ID" value="AES96020.1"/>
    <property type="molecule type" value="Genomic_DNA"/>
</dbReference>
<name>G7JXN5_MEDTR</name>